<dbReference type="GO" id="GO:0031419">
    <property type="term" value="F:cobalamin binding"/>
    <property type="evidence" value="ECO:0007669"/>
    <property type="project" value="UniProtKB-KW"/>
</dbReference>
<feature type="binding site" evidence="9">
    <location>
        <position position="262"/>
    </location>
    <ligand>
        <name>[4Fe-4S] cluster</name>
        <dbReference type="ChEBI" id="CHEBI:49883"/>
        <label>1</label>
    </ligand>
</feature>
<feature type="binding site" evidence="9">
    <location>
        <position position="212"/>
    </location>
    <ligand>
        <name>[4Fe-4S] cluster</name>
        <dbReference type="ChEBI" id="CHEBI:49883"/>
        <label>2</label>
    </ligand>
</feature>
<comment type="similarity">
    <text evidence="9">Belongs to the QueG family.</text>
</comment>
<keyword evidence="9" id="KW-0846">Cobalamin</keyword>
<evidence type="ECO:0000256" key="5">
    <source>
        <dbReference type="ARBA" id="ARBA00022785"/>
    </source>
</evidence>
<dbReference type="InterPro" id="IPR017896">
    <property type="entry name" value="4Fe4S_Fe-S-bd"/>
</dbReference>
<evidence type="ECO:0000256" key="4">
    <source>
        <dbReference type="ARBA" id="ARBA00022723"/>
    </source>
</evidence>
<feature type="domain" description="4Fe-4S ferredoxin-type" evidence="10">
    <location>
        <begin position="190"/>
        <end position="222"/>
    </location>
</feature>
<keyword evidence="9" id="KW-0170">Cobalt</keyword>
<keyword evidence="7 9" id="KW-0408">Iron</keyword>
<dbReference type="EC" id="1.17.99.6" evidence="9"/>
<dbReference type="GO" id="GO:0005737">
    <property type="term" value="C:cytoplasm"/>
    <property type="evidence" value="ECO:0007669"/>
    <property type="project" value="UniProtKB-SubCell"/>
</dbReference>
<comment type="function">
    <text evidence="9">Catalyzes the conversion of epoxyqueuosine (oQ) to queuosine (Q), which is a hypermodified base found in the wobble positions of tRNA(Asp), tRNA(Asn), tRNA(His) and tRNA(Tyr).</text>
</comment>
<dbReference type="Pfam" id="PF13484">
    <property type="entry name" value="Fer4_16"/>
    <property type="match status" value="1"/>
</dbReference>
<dbReference type="GO" id="GO:0008616">
    <property type="term" value="P:tRNA queuosine(34) biosynthetic process"/>
    <property type="evidence" value="ECO:0007669"/>
    <property type="project" value="UniProtKB-UniRule"/>
</dbReference>
<dbReference type="PANTHER" id="PTHR30002">
    <property type="entry name" value="EPOXYQUEUOSINE REDUCTASE"/>
    <property type="match status" value="1"/>
</dbReference>
<proteinExistence type="inferred from homology"/>
<organism evidence="11 12">
    <name type="scientific">Nitrosomonas ureae</name>
    <dbReference type="NCBI Taxonomy" id="44577"/>
    <lineage>
        <taxon>Bacteria</taxon>
        <taxon>Pseudomonadati</taxon>
        <taxon>Pseudomonadota</taxon>
        <taxon>Betaproteobacteria</taxon>
        <taxon>Nitrosomonadales</taxon>
        <taxon>Nitrosomonadaceae</taxon>
        <taxon>Nitrosomonas</taxon>
    </lineage>
</organism>
<keyword evidence="8 9" id="KW-0411">Iron-sulfur</keyword>
<feature type="binding site" evidence="9">
    <location>
        <position position="148"/>
    </location>
    <ligand>
        <name>cob(II)alamin</name>
        <dbReference type="ChEBI" id="CHEBI:16304"/>
    </ligand>
</feature>
<keyword evidence="3 9" id="KW-0819">tRNA processing</keyword>
<feature type="binding site" evidence="9">
    <location>
        <position position="183"/>
    </location>
    <ligand>
        <name>cob(II)alamin</name>
        <dbReference type="ChEBI" id="CHEBI:16304"/>
    </ligand>
</feature>
<comment type="cofactor">
    <cofactor evidence="9">
        <name>[4Fe-4S] cluster</name>
        <dbReference type="ChEBI" id="CHEBI:49883"/>
    </cofactor>
    <text evidence="9">Binds 2 [4Fe-4S] clusters per monomer.</text>
</comment>
<evidence type="ECO:0000256" key="1">
    <source>
        <dbReference type="ARBA" id="ARBA00022485"/>
    </source>
</evidence>
<evidence type="ECO:0000259" key="10">
    <source>
        <dbReference type="PROSITE" id="PS51379"/>
    </source>
</evidence>
<comment type="catalytic activity">
    <reaction evidence="9">
        <text>epoxyqueuosine(34) in tRNA + AH2 = queuosine(34) in tRNA + A + H2O</text>
        <dbReference type="Rhea" id="RHEA:32159"/>
        <dbReference type="Rhea" id="RHEA-COMP:18571"/>
        <dbReference type="Rhea" id="RHEA-COMP:18582"/>
        <dbReference type="ChEBI" id="CHEBI:13193"/>
        <dbReference type="ChEBI" id="CHEBI:15377"/>
        <dbReference type="ChEBI" id="CHEBI:17499"/>
        <dbReference type="ChEBI" id="CHEBI:194431"/>
        <dbReference type="ChEBI" id="CHEBI:194443"/>
        <dbReference type="EC" id="1.17.99.6"/>
    </reaction>
</comment>
<evidence type="ECO:0000256" key="2">
    <source>
        <dbReference type="ARBA" id="ARBA00022490"/>
    </source>
</evidence>
<feature type="binding site" evidence="9">
    <location>
        <position position="258"/>
    </location>
    <ligand>
        <name>[4Fe-4S] cluster</name>
        <dbReference type="ChEBI" id="CHEBI:49883"/>
        <label>2</label>
    </ligand>
</feature>
<dbReference type="NCBIfam" id="TIGR00276">
    <property type="entry name" value="tRNA epoxyqueuosine(34) reductase QueG"/>
    <property type="match status" value="1"/>
</dbReference>
<dbReference type="GO" id="GO:0052693">
    <property type="term" value="F:epoxyqueuosine reductase activity"/>
    <property type="evidence" value="ECO:0007669"/>
    <property type="project" value="UniProtKB-UniRule"/>
</dbReference>
<dbReference type="FunFam" id="3.30.70.20:FF:000017">
    <property type="entry name" value="Epoxyqueuosine reductase"/>
    <property type="match status" value="1"/>
</dbReference>
<accession>A0A285BX37</accession>
<name>A0A285BX37_9PROT</name>
<feature type="binding site" evidence="9">
    <location>
        <position position="228"/>
    </location>
    <ligand>
        <name>[4Fe-4S] cluster</name>
        <dbReference type="ChEBI" id="CHEBI:49883"/>
        <label>2</label>
    </ligand>
</feature>
<keyword evidence="2 9" id="KW-0963">Cytoplasm</keyword>
<evidence type="ECO:0000256" key="8">
    <source>
        <dbReference type="ARBA" id="ARBA00023014"/>
    </source>
</evidence>
<dbReference type="Proteomes" id="UP000242498">
    <property type="component" value="Chromosome I"/>
</dbReference>
<feature type="active site" description="Proton donor" evidence="9">
    <location>
        <position position="148"/>
    </location>
</feature>
<evidence type="ECO:0000256" key="6">
    <source>
        <dbReference type="ARBA" id="ARBA00023002"/>
    </source>
</evidence>
<evidence type="ECO:0000313" key="12">
    <source>
        <dbReference type="Proteomes" id="UP000242498"/>
    </source>
</evidence>
<dbReference type="PROSITE" id="PS00198">
    <property type="entry name" value="4FE4S_FER_1"/>
    <property type="match status" value="1"/>
</dbReference>
<feature type="binding site" evidence="9">
    <location>
        <position position="230"/>
    </location>
    <ligand>
        <name>cob(II)alamin</name>
        <dbReference type="ChEBI" id="CHEBI:16304"/>
    </ligand>
</feature>
<keyword evidence="1 9" id="KW-0004">4Fe-4S</keyword>
<dbReference type="SUPFAM" id="SSF54862">
    <property type="entry name" value="4Fe-4S ferredoxins"/>
    <property type="match status" value="1"/>
</dbReference>
<dbReference type="GO" id="GO:0046872">
    <property type="term" value="F:metal ion binding"/>
    <property type="evidence" value="ECO:0007669"/>
    <property type="project" value="UniProtKB-KW"/>
</dbReference>
<feature type="binding site" evidence="9">
    <location>
        <position position="70"/>
    </location>
    <ligand>
        <name>cob(II)alamin</name>
        <dbReference type="ChEBI" id="CHEBI:16304"/>
    </ligand>
</feature>
<dbReference type="HAMAP" id="MF_00916">
    <property type="entry name" value="QueG"/>
    <property type="match status" value="1"/>
</dbReference>
<dbReference type="GO" id="GO:0051539">
    <property type="term" value="F:4 iron, 4 sulfur cluster binding"/>
    <property type="evidence" value="ECO:0007669"/>
    <property type="project" value="UniProtKB-KW"/>
</dbReference>
<comment type="pathway">
    <text evidence="9">tRNA modification; tRNA-queuosine biosynthesis.</text>
</comment>
<dbReference type="EMBL" id="LT907782">
    <property type="protein sequence ID" value="SNX59655.1"/>
    <property type="molecule type" value="Genomic_DNA"/>
</dbReference>
<feature type="binding site" evidence="9">
    <location>
        <position position="208"/>
    </location>
    <ligand>
        <name>[4Fe-4S] cluster</name>
        <dbReference type="ChEBI" id="CHEBI:49883"/>
        <label>1</label>
    </ligand>
</feature>
<dbReference type="InterPro" id="IPR017900">
    <property type="entry name" value="4Fe4S_Fe_S_CS"/>
</dbReference>
<dbReference type="AlphaFoldDB" id="A0A285BX37"/>
<keyword evidence="4 9" id="KW-0479">Metal-binding</keyword>
<dbReference type="RefSeq" id="WP_096292381.1">
    <property type="nucleotide sequence ID" value="NZ_LT907782.1"/>
</dbReference>
<keyword evidence="5 9" id="KW-0671">Queuosine biosynthesis</keyword>
<dbReference type="Gene3D" id="3.30.70.20">
    <property type="match status" value="1"/>
</dbReference>
<dbReference type="OrthoDB" id="9784571at2"/>
<feature type="binding site" evidence="9">
    <location>
        <position position="237"/>
    </location>
    <ligand>
        <name>tRNA</name>
        <dbReference type="ChEBI" id="CHEBI:17843"/>
    </ligand>
</feature>
<feature type="binding site" evidence="9">
    <location>
        <position position="202"/>
    </location>
    <ligand>
        <name>[4Fe-4S] cluster</name>
        <dbReference type="ChEBI" id="CHEBI:49883"/>
        <label>1</label>
    </ligand>
</feature>
<sequence>MQKNTSTNKISDYAALAVAVKTWGKELGFHDVRIADANADITVIESGFFSWLDKGYHGEMDYMAKHGTKRTRPAELEPGTLRIISVCINYAPPSVKNSWDVIHSGERAFISRYALGRDYHKVLRSRLQKLADKMTAEAGAFNYRVFSDSAPVMEVAWAQKAGLGWRGKHTLLLSRQAGSMFFLGEMYVDLPLPVDEETENYCGSCSRCIDICPTQAIVAPYEVDARRCISYLTIELKDSIPESLRPLIGNRIYGCDDCQLVCPWNKFARITNENDFHVRNGLDDVSLIELFSWDQETFEAKLAGSAIRRIGHIQWLRNIAVGLGNAPYSVEIVQALQARLNDASVLVREHVQWALQQQDMKRTEQQQRKTYDE</sequence>
<comment type="subunit">
    <text evidence="9">Monomer.</text>
</comment>
<dbReference type="InterPro" id="IPR013542">
    <property type="entry name" value="QueG_DUF1730"/>
</dbReference>
<evidence type="ECO:0000256" key="9">
    <source>
        <dbReference type="HAMAP-Rule" id="MF_00916"/>
    </source>
</evidence>
<protein>
    <recommendedName>
        <fullName evidence="9">Epoxyqueuosine reductase</fullName>
        <ecNumber evidence="9">1.17.99.6</ecNumber>
    </recommendedName>
    <alternativeName>
        <fullName evidence="9">Queuosine biosynthesis protein QueG</fullName>
    </alternativeName>
</protein>
<keyword evidence="6 9" id="KW-0560">Oxidoreductase</keyword>
<evidence type="ECO:0000313" key="11">
    <source>
        <dbReference type="EMBL" id="SNX59655.1"/>
    </source>
</evidence>
<dbReference type="Pfam" id="PF08331">
    <property type="entry name" value="QueG_DUF1730"/>
    <property type="match status" value="1"/>
</dbReference>
<evidence type="ECO:0000256" key="7">
    <source>
        <dbReference type="ARBA" id="ARBA00023004"/>
    </source>
</evidence>
<comment type="caution">
    <text evidence="9">Lacks conserved residue(s) required for the propagation of feature annotation.</text>
</comment>
<feature type="binding site" evidence="9">
    <location>
        <position position="205"/>
    </location>
    <ligand>
        <name>[4Fe-4S] cluster</name>
        <dbReference type="ChEBI" id="CHEBI:49883"/>
        <label>1</label>
    </ligand>
</feature>
<comment type="subcellular location">
    <subcellularLocation>
        <location evidence="9">Cytoplasm</location>
    </subcellularLocation>
</comment>
<feature type="binding site" evidence="9">
    <location>
        <begin position="255"/>
        <end position="256"/>
    </location>
    <ligand>
        <name>cob(II)alamin</name>
        <dbReference type="ChEBI" id="CHEBI:16304"/>
    </ligand>
</feature>
<dbReference type="UniPathway" id="UPA00392"/>
<comment type="cofactor">
    <cofactor evidence="9">
        <name>cob(II)alamin</name>
        <dbReference type="ChEBI" id="CHEBI:16304"/>
    </cofactor>
</comment>
<feature type="binding site" evidence="9">
    <location>
        <position position="255"/>
    </location>
    <ligand>
        <name>[4Fe-4S] cluster</name>
        <dbReference type="ChEBI" id="CHEBI:49883"/>
        <label>2</label>
    </ligand>
</feature>
<dbReference type="InterPro" id="IPR004453">
    <property type="entry name" value="QueG"/>
</dbReference>
<gene>
    <name evidence="9" type="primary">queG</name>
    <name evidence="11" type="ORF">SAMN06296273_1095</name>
</gene>
<evidence type="ECO:0000256" key="3">
    <source>
        <dbReference type="ARBA" id="ARBA00022694"/>
    </source>
</evidence>
<dbReference type="PANTHER" id="PTHR30002:SF4">
    <property type="entry name" value="EPOXYQUEUOSINE REDUCTASE"/>
    <property type="match status" value="1"/>
</dbReference>
<dbReference type="PROSITE" id="PS51379">
    <property type="entry name" value="4FE4S_FER_2"/>
    <property type="match status" value="1"/>
</dbReference>
<feature type="binding site" evidence="9">
    <location>
        <position position="172"/>
    </location>
    <ligand>
        <name>cob(II)alamin</name>
        <dbReference type="ChEBI" id="CHEBI:16304"/>
    </ligand>
</feature>
<reference evidence="11 12" key="1">
    <citation type="submission" date="2017-08" db="EMBL/GenBank/DDBJ databases">
        <authorList>
            <person name="de Groot N.N."/>
        </authorList>
    </citation>
    <scope>NUCLEOTIDE SEQUENCE [LARGE SCALE GENOMIC DNA]</scope>
    <source>
        <strain evidence="11 12">Nm15</strain>
    </source>
</reference>